<protein>
    <recommendedName>
        <fullName evidence="1">ER-bound oxygenase mpaB/mpaB'/Rubber oxygenase catalytic domain-containing protein</fullName>
    </recommendedName>
</protein>
<dbReference type="Proteomes" id="UP000738359">
    <property type="component" value="Unassembled WGS sequence"/>
</dbReference>
<evidence type="ECO:0000313" key="3">
    <source>
        <dbReference type="Proteomes" id="UP000738359"/>
    </source>
</evidence>
<dbReference type="PANTHER" id="PTHR36124">
    <property type="match status" value="1"/>
</dbReference>
<sequence length="373" mass="42695">MDTILHFLSSHPGVKYGGTVLLAYMALVRHLRYKRINVLLKKYPDPTIPLRNHDIAREVAANVSEYEFPFLNVVSLEFALFKTYAIPSISKILAATNEFKNDCLRRADDTVFILLEVTERHARDVRRTMIDGKPDEKEQLNDERRAELAMERLNFLHGHYNIKQDDYLYTLALFVLEPPSFLGRFEWRPLTDLEKNALLAQWIHNGKIMGIQNIPTSVAELEQWALAYETKHAVFAPTNRVIADATIDLLLSLTPSFMHPFGRKVISCLLTDRLRTAFKIAPPPRGLTPIVEGILYARAAFIRHFMLPRRLPLVRTALRANKENKYVPQFHKYKPVYPDGYRIEDLGPAKFVGKCPVSFHASGKTPASSLESL</sequence>
<evidence type="ECO:0000313" key="2">
    <source>
        <dbReference type="EMBL" id="KAF9957122.1"/>
    </source>
</evidence>
<reference evidence="2" key="1">
    <citation type="journal article" date="2020" name="Fungal Divers.">
        <title>Resolving the Mortierellaceae phylogeny through synthesis of multi-gene phylogenetics and phylogenomics.</title>
        <authorList>
            <person name="Vandepol N."/>
            <person name="Liber J."/>
            <person name="Desiro A."/>
            <person name="Na H."/>
            <person name="Kennedy M."/>
            <person name="Barry K."/>
            <person name="Grigoriev I.V."/>
            <person name="Miller A.N."/>
            <person name="O'Donnell K."/>
            <person name="Stajich J.E."/>
            <person name="Bonito G."/>
        </authorList>
    </citation>
    <scope>NUCLEOTIDE SEQUENCE</scope>
    <source>
        <strain evidence="2">CK1249</strain>
    </source>
</reference>
<proteinExistence type="predicted"/>
<dbReference type="OrthoDB" id="545169at2759"/>
<accession>A0A9P6J0R7</accession>
<gene>
    <name evidence="2" type="ORF">BGZ70_009616</name>
</gene>
<dbReference type="PANTHER" id="PTHR36124:SF1">
    <property type="entry name" value="ER-BOUND OXYGENASE MPAB_MPAB'_RUBBER OXYGENASE CATALYTIC DOMAIN-CONTAINING PROTEIN"/>
    <property type="match status" value="1"/>
</dbReference>
<feature type="domain" description="ER-bound oxygenase mpaB/mpaB'/Rubber oxygenase catalytic" evidence="1">
    <location>
        <begin position="94"/>
        <end position="287"/>
    </location>
</feature>
<dbReference type="InterPro" id="IPR046366">
    <property type="entry name" value="MPAB"/>
</dbReference>
<name>A0A9P6J0R7_MORAP</name>
<dbReference type="AlphaFoldDB" id="A0A9P6J0R7"/>
<keyword evidence="3" id="KW-1185">Reference proteome</keyword>
<organism evidence="2 3">
    <name type="scientific">Mortierella alpina</name>
    <name type="common">Oleaginous fungus</name>
    <name type="synonym">Mortierella renispora</name>
    <dbReference type="NCBI Taxonomy" id="64518"/>
    <lineage>
        <taxon>Eukaryota</taxon>
        <taxon>Fungi</taxon>
        <taxon>Fungi incertae sedis</taxon>
        <taxon>Mucoromycota</taxon>
        <taxon>Mortierellomycotina</taxon>
        <taxon>Mortierellomycetes</taxon>
        <taxon>Mortierellales</taxon>
        <taxon>Mortierellaceae</taxon>
        <taxon>Mortierella</taxon>
    </lineage>
</organism>
<dbReference type="InterPro" id="IPR018713">
    <property type="entry name" value="MPAB/Lcp_cat_dom"/>
</dbReference>
<evidence type="ECO:0000259" key="1">
    <source>
        <dbReference type="Pfam" id="PF09995"/>
    </source>
</evidence>
<comment type="caution">
    <text evidence="2">The sequence shown here is derived from an EMBL/GenBank/DDBJ whole genome shotgun (WGS) entry which is preliminary data.</text>
</comment>
<dbReference type="GO" id="GO:0016491">
    <property type="term" value="F:oxidoreductase activity"/>
    <property type="evidence" value="ECO:0007669"/>
    <property type="project" value="InterPro"/>
</dbReference>
<dbReference type="EMBL" id="JAAAHY010000797">
    <property type="protein sequence ID" value="KAF9957122.1"/>
    <property type="molecule type" value="Genomic_DNA"/>
</dbReference>
<dbReference type="Pfam" id="PF09995">
    <property type="entry name" value="MPAB_Lcp_cat"/>
    <property type="match status" value="1"/>
</dbReference>